<dbReference type="Proteomes" id="UP001058974">
    <property type="component" value="Chromosome 5"/>
</dbReference>
<keyword evidence="2" id="KW-1133">Transmembrane helix</keyword>
<organism evidence="3 4">
    <name type="scientific">Pisum sativum</name>
    <name type="common">Garden pea</name>
    <name type="synonym">Lathyrus oleraceus</name>
    <dbReference type="NCBI Taxonomy" id="3888"/>
    <lineage>
        <taxon>Eukaryota</taxon>
        <taxon>Viridiplantae</taxon>
        <taxon>Streptophyta</taxon>
        <taxon>Embryophyta</taxon>
        <taxon>Tracheophyta</taxon>
        <taxon>Spermatophyta</taxon>
        <taxon>Magnoliopsida</taxon>
        <taxon>eudicotyledons</taxon>
        <taxon>Gunneridae</taxon>
        <taxon>Pentapetalae</taxon>
        <taxon>rosids</taxon>
        <taxon>fabids</taxon>
        <taxon>Fabales</taxon>
        <taxon>Fabaceae</taxon>
        <taxon>Papilionoideae</taxon>
        <taxon>50 kb inversion clade</taxon>
        <taxon>NPAAA clade</taxon>
        <taxon>Hologalegina</taxon>
        <taxon>IRL clade</taxon>
        <taxon>Fabeae</taxon>
        <taxon>Lathyrus</taxon>
    </lineage>
</organism>
<dbReference type="AlphaFoldDB" id="A0A9D4WTE4"/>
<name>A0A9D4WTE4_PEA</name>
<reference evidence="3 4" key="1">
    <citation type="journal article" date="2022" name="Nat. Genet.">
        <title>Improved pea reference genome and pan-genome highlight genomic features and evolutionary characteristics.</title>
        <authorList>
            <person name="Yang T."/>
            <person name="Liu R."/>
            <person name="Luo Y."/>
            <person name="Hu S."/>
            <person name="Wang D."/>
            <person name="Wang C."/>
            <person name="Pandey M.K."/>
            <person name="Ge S."/>
            <person name="Xu Q."/>
            <person name="Li N."/>
            <person name="Li G."/>
            <person name="Huang Y."/>
            <person name="Saxena R.K."/>
            <person name="Ji Y."/>
            <person name="Li M."/>
            <person name="Yan X."/>
            <person name="He Y."/>
            <person name="Liu Y."/>
            <person name="Wang X."/>
            <person name="Xiang C."/>
            <person name="Varshney R.K."/>
            <person name="Ding H."/>
            <person name="Gao S."/>
            <person name="Zong X."/>
        </authorList>
    </citation>
    <scope>NUCLEOTIDE SEQUENCE [LARGE SCALE GENOMIC DNA]</scope>
    <source>
        <strain evidence="3 4">cv. Zhongwan 6</strain>
    </source>
</reference>
<protein>
    <submittedName>
        <fullName evidence="3">Uncharacterized protein</fullName>
    </submittedName>
</protein>
<feature type="region of interest" description="Disordered" evidence="1">
    <location>
        <begin position="71"/>
        <end position="98"/>
    </location>
</feature>
<keyword evidence="2" id="KW-0812">Transmembrane</keyword>
<keyword evidence="2" id="KW-0472">Membrane</keyword>
<sequence>MAPICMDDTTNKLMFDRSFGYFARILVDMAMFFFLQVVYENLSNFSDHCQIIEHNVGNCRRITKHNIDQNKDEENEISTGGKKVSTTTGPVIEGDINHDVGSTKDQAEFLETQVNPHITLTITEEGQSSTESEFVDATLKMT</sequence>
<feature type="transmembrane region" description="Helical" evidence="2">
    <location>
        <begin position="21"/>
        <end position="39"/>
    </location>
</feature>
<comment type="caution">
    <text evidence="3">The sequence shown here is derived from an EMBL/GenBank/DDBJ whole genome shotgun (WGS) entry which is preliminary data.</text>
</comment>
<evidence type="ECO:0000313" key="4">
    <source>
        <dbReference type="Proteomes" id="UP001058974"/>
    </source>
</evidence>
<feature type="compositionally biased region" description="Low complexity" evidence="1">
    <location>
        <begin position="78"/>
        <end position="89"/>
    </location>
</feature>
<evidence type="ECO:0000256" key="1">
    <source>
        <dbReference type="SAM" id="MobiDB-lite"/>
    </source>
</evidence>
<proteinExistence type="predicted"/>
<evidence type="ECO:0000313" key="3">
    <source>
        <dbReference type="EMBL" id="KAI5407400.1"/>
    </source>
</evidence>
<accession>A0A9D4WTE4</accession>
<dbReference type="Gramene" id="Psat05G0359700-T1">
    <property type="protein sequence ID" value="KAI5407400.1"/>
    <property type="gene ID" value="KIW84_053597"/>
</dbReference>
<gene>
    <name evidence="3" type="ORF">KIW84_053597</name>
</gene>
<keyword evidence="4" id="KW-1185">Reference proteome</keyword>
<dbReference type="EMBL" id="JAMSHJ010000005">
    <property type="protein sequence ID" value="KAI5407400.1"/>
    <property type="molecule type" value="Genomic_DNA"/>
</dbReference>
<evidence type="ECO:0000256" key="2">
    <source>
        <dbReference type="SAM" id="Phobius"/>
    </source>
</evidence>